<evidence type="ECO:0000256" key="6">
    <source>
        <dbReference type="PROSITE-ProRule" id="PRU00552"/>
    </source>
</evidence>
<sequence>MSGEVSPETICPGSSQHPRDISLYRPIAFVDPPTLVRSATGALHCPARLQAPFGAERRVHLNDFTSLGLPEILVDSLTAHGFTVPTKIQELAIPKLLEGRDVMGIAQTGSGKTAAFGLPILAGILTLTGRPKPLTTRALILAPTRELAVQIDENIRKFAGSKMKLDTVLLLGGVSRYHQVKRLERGVDIVVATPGRLKDLMDDGKIKLGETRWLVLDEADRMLDMGFIAPVRAVVKAIGMKRHTMMFSATMAPEVADLAKNLLQEPVRVDASVAGSTVVKIDQRVILSGAKAKRGVLNELLLSETENMERVIIFARTKHGADRVAKNLEIDGHKAAAIHGNKSQNARQAALKGFASGGVRILVATDIAARGIDVPGITHVVNYELPDDPENYVHRIGRTGRNGASGIAITLCDGTERGKLRDVERLIRRTLPYTGDLHMANETGVVEAPRSAYKKPSGGRPAAGARNAKGPRAPQADRRSPAERRPFAEFSKETGGRSQPHHQPSDTPRGRPASDAPRAARPDSAPRTRPESAPRTRPDSAPRTRPAEGAAPARGVRRDMETGKPMAAKPAAAKQRWGKTQKDAVRSAGRSNADRQRGRA</sequence>
<evidence type="ECO:0000256" key="8">
    <source>
        <dbReference type="SAM" id="MobiDB-lite"/>
    </source>
</evidence>
<dbReference type="InterPro" id="IPR044742">
    <property type="entry name" value="DEAD/DEAH_RhlB"/>
</dbReference>
<evidence type="ECO:0000259" key="11">
    <source>
        <dbReference type="PROSITE" id="PS51195"/>
    </source>
</evidence>
<evidence type="ECO:0000256" key="7">
    <source>
        <dbReference type="RuleBase" id="RU000492"/>
    </source>
</evidence>
<dbReference type="Proteomes" id="UP000182258">
    <property type="component" value="Unassembled WGS sequence"/>
</dbReference>
<evidence type="ECO:0000259" key="10">
    <source>
        <dbReference type="PROSITE" id="PS51194"/>
    </source>
</evidence>
<feature type="domain" description="Helicase ATP-binding" evidence="9">
    <location>
        <begin position="93"/>
        <end position="269"/>
    </location>
</feature>
<dbReference type="GO" id="GO:0016787">
    <property type="term" value="F:hydrolase activity"/>
    <property type="evidence" value="ECO:0007669"/>
    <property type="project" value="UniProtKB-KW"/>
</dbReference>
<dbReference type="SMART" id="SM00490">
    <property type="entry name" value="HELICc"/>
    <property type="match status" value="1"/>
</dbReference>
<dbReference type="PROSITE" id="PS51192">
    <property type="entry name" value="HELICASE_ATP_BIND_1"/>
    <property type="match status" value="1"/>
</dbReference>
<dbReference type="PANTHER" id="PTHR47959">
    <property type="entry name" value="ATP-DEPENDENT RNA HELICASE RHLE-RELATED"/>
    <property type="match status" value="1"/>
</dbReference>
<dbReference type="GO" id="GO:0003724">
    <property type="term" value="F:RNA helicase activity"/>
    <property type="evidence" value="ECO:0007669"/>
    <property type="project" value="InterPro"/>
</dbReference>
<feature type="compositionally biased region" description="Basic and acidic residues" evidence="8">
    <location>
        <begin position="475"/>
        <end position="495"/>
    </location>
</feature>
<feature type="compositionally biased region" description="Low complexity" evidence="8">
    <location>
        <begin position="564"/>
        <end position="574"/>
    </location>
</feature>
<proteinExistence type="inferred from homology"/>
<dbReference type="GO" id="GO:0005524">
    <property type="term" value="F:ATP binding"/>
    <property type="evidence" value="ECO:0007669"/>
    <property type="project" value="UniProtKB-KW"/>
</dbReference>
<evidence type="ECO:0000313" key="12">
    <source>
        <dbReference type="EMBL" id="SFC34416.1"/>
    </source>
</evidence>
<feature type="domain" description="DEAD-box RNA helicase Q" evidence="11">
    <location>
        <begin position="62"/>
        <end position="90"/>
    </location>
</feature>
<keyword evidence="1 7" id="KW-0547">Nucleotide-binding</keyword>
<evidence type="ECO:0000256" key="5">
    <source>
        <dbReference type="ARBA" id="ARBA00038437"/>
    </source>
</evidence>
<dbReference type="Pfam" id="PF00271">
    <property type="entry name" value="Helicase_C"/>
    <property type="match status" value="1"/>
</dbReference>
<dbReference type="Gene3D" id="3.40.50.300">
    <property type="entry name" value="P-loop containing nucleotide triphosphate hydrolases"/>
    <property type="match status" value="2"/>
</dbReference>
<dbReference type="GO" id="GO:0005829">
    <property type="term" value="C:cytosol"/>
    <property type="evidence" value="ECO:0007669"/>
    <property type="project" value="TreeGrafter"/>
</dbReference>
<dbReference type="InterPro" id="IPR027417">
    <property type="entry name" value="P-loop_NTPase"/>
</dbReference>
<keyword evidence="4 7" id="KW-0067">ATP-binding</keyword>
<name>A0A1I1IDV9_9HYPH</name>
<keyword evidence="2 7" id="KW-0378">Hydrolase</keyword>
<dbReference type="InterPro" id="IPR014001">
    <property type="entry name" value="Helicase_ATP-bd"/>
</dbReference>
<evidence type="ECO:0000256" key="3">
    <source>
        <dbReference type="ARBA" id="ARBA00022806"/>
    </source>
</evidence>
<evidence type="ECO:0000256" key="1">
    <source>
        <dbReference type="ARBA" id="ARBA00022741"/>
    </source>
</evidence>
<dbReference type="InterPro" id="IPR014014">
    <property type="entry name" value="RNA_helicase_DEAD_Q_motif"/>
</dbReference>
<protein>
    <submittedName>
        <fullName evidence="12">ATP-dependent RNA helicase RhlE</fullName>
    </submittedName>
</protein>
<feature type="domain" description="Helicase C-terminal" evidence="10">
    <location>
        <begin position="296"/>
        <end position="443"/>
    </location>
</feature>
<dbReference type="SMART" id="SM00487">
    <property type="entry name" value="DEXDc"/>
    <property type="match status" value="1"/>
</dbReference>
<accession>A0A1I1IDV9</accession>
<dbReference type="AlphaFoldDB" id="A0A1I1IDV9"/>
<dbReference type="PANTHER" id="PTHR47959:SF13">
    <property type="entry name" value="ATP-DEPENDENT RNA HELICASE RHLE"/>
    <property type="match status" value="1"/>
</dbReference>
<organism evidence="12 13">
    <name type="scientific">Devosia psychrophila</name>
    <dbReference type="NCBI Taxonomy" id="728005"/>
    <lineage>
        <taxon>Bacteria</taxon>
        <taxon>Pseudomonadati</taxon>
        <taxon>Pseudomonadota</taxon>
        <taxon>Alphaproteobacteria</taxon>
        <taxon>Hyphomicrobiales</taxon>
        <taxon>Devosiaceae</taxon>
        <taxon>Devosia</taxon>
    </lineage>
</organism>
<dbReference type="PROSITE" id="PS00039">
    <property type="entry name" value="DEAD_ATP_HELICASE"/>
    <property type="match status" value="1"/>
</dbReference>
<dbReference type="InterPro" id="IPR001650">
    <property type="entry name" value="Helicase_C-like"/>
</dbReference>
<dbReference type="GO" id="GO:0003676">
    <property type="term" value="F:nucleic acid binding"/>
    <property type="evidence" value="ECO:0007669"/>
    <property type="project" value="InterPro"/>
</dbReference>
<dbReference type="EMBL" id="FOMB01000004">
    <property type="protein sequence ID" value="SFC34416.1"/>
    <property type="molecule type" value="Genomic_DNA"/>
</dbReference>
<evidence type="ECO:0000256" key="2">
    <source>
        <dbReference type="ARBA" id="ARBA00022801"/>
    </source>
</evidence>
<dbReference type="PROSITE" id="PS51195">
    <property type="entry name" value="Q_MOTIF"/>
    <property type="match status" value="1"/>
</dbReference>
<dbReference type="CDD" id="cd00268">
    <property type="entry name" value="DEADc"/>
    <property type="match status" value="1"/>
</dbReference>
<reference evidence="12 13" key="1">
    <citation type="submission" date="2016-10" db="EMBL/GenBank/DDBJ databases">
        <authorList>
            <person name="de Groot N.N."/>
        </authorList>
    </citation>
    <scope>NUCLEOTIDE SEQUENCE [LARGE SCALE GENOMIC DNA]</scope>
    <source>
        <strain evidence="12 13">CGMCC 1.10210</strain>
    </source>
</reference>
<dbReference type="PROSITE" id="PS51194">
    <property type="entry name" value="HELICASE_CTER"/>
    <property type="match status" value="1"/>
</dbReference>
<dbReference type="CDD" id="cd18787">
    <property type="entry name" value="SF2_C_DEAD"/>
    <property type="match status" value="1"/>
</dbReference>
<dbReference type="Pfam" id="PF00270">
    <property type="entry name" value="DEAD"/>
    <property type="match status" value="1"/>
</dbReference>
<dbReference type="InterPro" id="IPR050079">
    <property type="entry name" value="DEAD_box_RNA_helicase"/>
</dbReference>
<keyword evidence="3 7" id="KW-0347">Helicase</keyword>
<dbReference type="STRING" id="728005.SAMN04488059_10455"/>
<feature type="short sequence motif" description="Q motif" evidence="6">
    <location>
        <begin position="62"/>
        <end position="90"/>
    </location>
</feature>
<comment type="similarity">
    <text evidence="5 7">Belongs to the DEAD box helicase family.</text>
</comment>
<gene>
    <name evidence="12" type="ORF">SAMN04488059_10455</name>
</gene>
<feature type="compositionally biased region" description="Basic and acidic residues" evidence="8">
    <location>
        <begin position="518"/>
        <end position="546"/>
    </location>
</feature>
<dbReference type="InterPro" id="IPR000629">
    <property type="entry name" value="RNA-helicase_DEAD-box_CS"/>
</dbReference>
<dbReference type="InterPro" id="IPR011545">
    <property type="entry name" value="DEAD/DEAH_box_helicase_dom"/>
</dbReference>
<feature type="region of interest" description="Disordered" evidence="8">
    <location>
        <begin position="446"/>
        <end position="600"/>
    </location>
</feature>
<dbReference type="SUPFAM" id="SSF52540">
    <property type="entry name" value="P-loop containing nucleoside triphosphate hydrolases"/>
    <property type="match status" value="1"/>
</dbReference>
<evidence type="ECO:0000313" key="13">
    <source>
        <dbReference type="Proteomes" id="UP000182258"/>
    </source>
</evidence>
<evidence type="ECO:0000259" key="9">
    <source>
        <dbReference type="PROSITE" id="PS51192"/>
    </source>
</evidence>
<evidence type="ECO:0000256" key="4">
    <source>
        <dbReference type="ARBA" id="ARBA00022840"/>
    </source>
</evidence>